<dbReference type="Pfam" id="PF14659">
    <property type="entry name" value="Phage_int_SAM_3"/>
    <property type="match status" value="1"/>
</dbReference>
<keyword evidence="2" id="KW-0229">DNA integration</keyword>
<gene>
    <name evidence="8" type="ORF">JP32_10110</name>
</gene>
<dbReference type="PANTHER" id="PTHR30349">
    <property type="entry name" value="PHAGE INTEGRASE-RELATED"/>
    <property type="match status" value="1"/>
</dbReference>
<evidence type="ECO:0000256" key="1">
    <source>
        <dbReference type="ARBA" id="ARBA00008857"/>
    </source>
</evidence>
<proteinExistence type="inferred from homology"/>
<dbReference type="InterPro" id="IPR004107">
    <property type="entry name" value="Integrase_SAM-like_N"/>
</dbReference>
<dbReference type="PROSITE" id="PS51898">
    <property type="entry name" value="TYR_RECOMBINASE"/>
    <property type="match status" value="1"/>
</dbReference>
<evidence type="ECO:0000313" key="8">
    <source>
        <dbReference type="EMBL" id="KGQ29851.1"/>
    </source>
</evidence>
<dbReference type="GO" id="GO:0015074">
    <property type="term" value="P:DNA integration"/>
    <property type="evidence" value="ECO:0007669"/>
    <property type="project" value="UniProtKB-KW"/>
</dbReference>
<keyword evidence="3 5" id="KW-0238">DNA-binding</keyword>
<dbReference type="SUPFAM" id="SSF56349">
    <property type="entry name" value="DNA breaking-rejoining enzymes"/>
    <property type="match status" value="1"/>
</dbReference>
<dbReference type="CDD" id="cd01189">
    <property type="entry name" value="INT_ICEBs1_C_like"/>
    <property type="match status" value="1"/>
</dbReference>
<comment type="similarity">
    <text evidence="1">Belongs to the 'phage' integrase family.</text>
</comment>
<dbReference type="InterPro" id="IPR002104">
    <property type="entry name" value="Integrase_catalytic"/>
</dbReference>
<dbReference type="EMBL" id="JPXS01000060">
    <property type="protein sequence ID" value="KGQ29851.1"/>
    <property type="molecule type" value="Genomic_DNA"/>
</dbReference>
<evidence type="ECO:0000256" key="4">
    <source>
        <dbReference type="ARBA" id="ARBA00023172"/>
    </source>
</evidence>
<dbReference type="PROSITE" id="PS51900">
    <property type="entry name" value="CB"/>
    <property type="match status" value="1"/>
</dbReference>
<dbReference type="InterPro" id="IPR050090">
    <property type="entry name" value="Tyrosine_recombinase_XerCD"/>
</dbReference>
<dbReference type="InterPro" id="IPR044068">
    <property type="entry name" value="CB"/>
</dbReference>
<evidence type="ECO:0000256" key="2">
    <source>
        <dbReference type="ARBA" id="ARBA00022908"/>
    </source>
</evidence>
<dbReference type="Proteomes" id="UP000030526">
    <property type="component" value="Unassembled WGS sequence"/>
</dbReference>
<evidence type="ECO:0000256" key="3">
    <source>
        <dbReference type="ARBA" id="ARBA00023125"/>
    </source>
</evidence>
<dbReference type="Pfam" id="PF00589">
    <property type="entry name" value="Phage_integrase"/>
    <property type="match status" value="1"/>
</dbReference>
<name>A0A0A2XBS2_9PAST</name>
<dbReference type="GO" id="GO:0006310">
    <property type="term" value="P:DNA recombination"/>
    <property type="evidence" value="ECO:0007669"/>
    <property type="project" value="UniProtKB-KW"/>
</dbReference>
<keyword evidence="4" id="KW-0233">DNA recombination</keyword>
<dbReference type="Gene3D" id="1.10.150.130">
    <property type="match status" value="1"/>
</dbReference>
<dbReference type="PANTHER" id="PTHR30349:SF64">
    <property type="entry name" value="PROPHAGE INTEGRASE INTD-RELATED"/>
    <property type="match status" value="1"/>
</dbReference>
<protein>
    <submittedName>
        <fullName evidence="8">Integrase</fullName>
    </submittedName>
</protein>
<dbReference type="AlphaFoldDB" id="A0A0A2XBS2"/>
<sequence length="379" mass="43508">MGEKKQMPRGVTIRKHKLKETINITFTYKGIRCREPLGLPVTNGNINYASRLLGEIQNKIEREIFHYADYFPNSNKLKIFGKIIDGVTVKDYLDEYLNACIDRKLSPSTIDGYKKIINQLSHFHKITVTALTPAMIKNWIKQQTSVSKTIRNRLSVLKSSLDEAITDGVITINPVSLVTVDRYKTRNNATTYEVDPFTPDEISNILEHCKFEQWKNLFQFAFRTGLRSSELCALRWIDIDVDNKIAYINHAKVVGVIKGTKTKAGTREVELDEVAISAITNQKEFSFGKSDFVFLDPKTKQPWKDADAIRKKAWVPTINKANVRYRNPYQTRHTFATMHISKGANLFWLAKQMGHKGPEMLFRVYGSYLKDYDAKSALK</sequence>
<accession>A0A0A2XBS2</accession>
<dbReference type="InterPro" id="IPR011010">
    <property type="entry name" value="DNA_brk_join_enz"/>
</dbReference>
<comment type="caution">
    <text evidence="8">The sequence shown here is derived from an EMBL/GenBank/DDBJ whole genome shotgun (WGS) entry which is preliminary data.</text>
</comment>
<dbReference type="InterPro" id="IPR013762">
    <property type="entry name" value="Integrase-like_cat_sf"/>
</dbReference>
<evidence type="ECO:0000313" key="9">
    <source>
        <dbReference type="Proteomes" id="UP000030526"/>
    </source>
</evidence>
<dbReference type="InterPro" id="IPR022000">
    <property type="entry name" value="Min27-like_integrase_DNA_bind"/>
</dbReference>
<dbReference type="Gene3D" id="1.10.443.10">
    <property type="entry name" value="Intergrase catalytic core"/>
    <property type="match status" value="1"/>
</dbReference>
<dbReference type="GO" id="GO:0003677">
    <property type="term" value="F:DNA binding"/>
    <property type="evidence" value="ECO:0007669"/>
    <property type="project" value="UniProtKB-UniRule"/>
</dbReference>
<evidence type="ECO:0000256" key="5">
    <source>
        <dbReference type="PROSITE-ProRule" id="PRU01248"/>
    </source>
</evidence>
<evidence type="ECO:0000259" key="7">
    <source>
        <dbReference type="PROSITE" id="PS51900"/>
    </source>
</evidence>
<feature type="domain" description="Core-binding (CB)" evidence="7">
    <location>
        <begin position="87"/>
        <end position="165"/>
    </location>
</feature>
<organism evidence="8 9">
    <name type="scientific">Gallibacterium anatis</name>
    <dbReference type="NCBI Taxonomy" id="750"/>
    <lineage>
        <taxon>Bacteria</taxon>
        <taxon>Pseudomonadati</taxon>
        <taxon>Pseudomonadota</taxon>
        <taxon>Gammaproteobacteria</taxon>
        <taxon>Pasteurellales</taxon>
        <taxon>Pasteurellaceae</taxon>
        <taxon>Gallibacterium</taxon>
    </lineage>
</organism>
<feature type="domain" description="Tyr recombinase" evidence="6">
    <location>
        <begin position="192"/>
        <end position="378"/>
    </location>
</feature>
<dbReference type="InterPro" id="IPR010998">
    <property type="entry name" value="Integrase_recombinase_N"/>
</dbReference>
<dbReference type="Pfam" id="PF12167">
    <property type="entry name" value="Arm-DNA-bind_2"/>
    <property type="match status" value="1"/>
</dbReference>
<evidence type="ECO:0000259" key="6">
    <source>
        <dbReference type="PROSITE" id="PS51898"/>
    </source>
</evidence>
<reference evidence="8 9" key="1">
    <citation type="submission" date="2014-08" db="EMBL/GenBank/DDBJ databases">
        <title>Chaperone-usher fimbriae in a diverse selection of Gallibacterium genomes.</title>
        <authorList>
            <person name="Kudirkiene E."/>
            <person name="Bager R.J."/>
            <person name="Johnson T.J."/>
            <person name="Bojesen A.M."/>
        </authorList>
    </citation>
    <scope>NUCLEOTIDE SEQUENCE [LARGE SCALE GENOMIC DNA]</scope>
    <source>
        <strain evidence="8 9">20558/3kl.</strain>
    </source>
</reference>
<dbReference type="RefSeq" id="WP_039084690.1">
    <property type="nucleotide sequence ID" value="NZ_JARTCE010000017.1"/>
</dbReference>